<proteinExistence type="predicted"/>
<dbReference type="EMBL" id="SRLO01000098">
    <property type="protein sequence ID" value="TNN75931.1"/>
    <property type="molecule type" value="Genomic_DNA"/>
</dbReference>
<accession>A0A4Z2IDV7</accession>
<gene>
    <name evidence="1" type="ORF">EYF80_013901</name>
</gene>
<sequence length="182" mass="20149">MYTQCTPRRKLAGLVCDFLPPLRNQRAARYAICERLCFTDTDERDDFVRSYSVLRRPGRHGGVNTWPGRRLLGDAGGAELLAGLTEHVLIFTGSGALTITAFSSMPLGGTARPPYRNVFFRFCSHALAMPSAQRPALRDACCRVFSTKGLRTSEQRWKAGPLVQISFGEAVEGNLLEVKGRQ</sequence>
<dbReference type="AlphaFoldDB" id="A0A4Z2IDV7"/>
<name>A0A4Z2IDV7_9TELE</name>
<dbReference type="Proteomes" id="UP000314294">
    <property type="component" value="Unassembled WGS sequence"/>
</dbReference>
<evidence type="ECO:0000313" key="2">
    <source>
        <dbReference type="Proteomes" id="UP000314294"/>
    </source>
</evidence>
<evidence type="ECO:0000313" key="1">
    <source>
        <dbReference type="EMBL" id="TNN75931.1"/>
    </source>
</evidence>
<organism evidence="1 2">
    <name type="scientific">Liparis tanakae</name>
    <name type="common">Tanaka's snailfish</name>
    <dbReference type="NCBI Taxonomy" id="230148"/>
    <lineage>
        <taxon>Eukaryota</taxon>
        <taxon>Metazoa</taxon>
        <taxon>Chordata</taxon>
        <taxon>Craniata</taxon>
        <taxon>Vertebrata</taxon>
        <taxon>Euteleostomi</taxon>
        <taxon>Actinopterygii</taxon>
        <taxon>Neopterygii</taxon>
        <taxon>Teleostei</taxon>
        <taxon>Neoteleostei</taxon>
        <taxon>Acanthomorphata</taxon>
        <taxon>Eupercaria</taxon>
        <taxon>Perciformes</taxon>
        <taxon>Cottioidei</taxon>
        <taxon>Cottales</taxon>
        <taxon>Liparidae</taxon>
        <taxon>Liparis</taxon>
    </lineage>
</organism>
<comment type="caution">
    <text evidence="1">The sequence shown here is derived from an EMBL/GenBank/DDBJ whole genome shotgun (WGS) entry which is preliminary data.</text>
</comment>
<keyword evidence="2" id="KW-1185">Reference proteome</keyword>
<protein>
    <submittedName>
        <fullName evidence="1">Uncharacterized protein</fullName>
    </submittedName>
</protein>
<reference evidence="1 2" key="1">
    <citation type="submission" date="2019-03" db="EMBL/GenBank/DDBJ databases">
        <title>First draft genome of Liparis tanakae, snailfish: a comprehensive survey of snailfish specific genes.</title>
        <authorList>
            <person name="Kim W."/>
            <person name="Song I."/>
            <person name="Jeong J.-H."/>
            <person name="Kim D."/>
            <person name="Kim S."/>
            <person name="Ryu S."/>
            <person name="Song J.Y."/>
            <person name="Lee S.K."/>
        </authorList>
    </citation>
    <scope>NUCLEOTIDE SEQUENCE [LARGE SCALE GENOMIC DNA]</scope>
    <source>
        <tissue evidence="1">Muscle</tissue>
    </source>
</reference>